<feature type="compositionally biased region" description="Gly residues" evidence="1">
    <location>
        <begin position="74"/>
        <end position="91"/>
    </location>
</feature>
<evidence type="ECO:0000313" key="2">
    <source>
        <dbReference type="EMBL" id="AGW41656.1"/>
    </source>
</evidence>
<gene>
    <name evidence="2" type="ORF">O159_16070</name>
</gene>
<accession>U3P749</accession>
<organism evidence="2 3">
    <name type="scientific">Leifsonia xyli subsp. cynodontis DSM 46306</name>
    <dbReference type="NCBI Taxonomy" id="1389489"/>
    <lineage>
        <taxon>Bacteria</taxon>
        <taxon>Bacillati</taxon>
        <taxon>Actinomycetota</taxon>
        <taxon>Actinomycetes</taxon>
        <taxon>Micrococcales</taxon>
        <taxon>Microbacteriaceae</taxon>
        <taxon>Leifsonia</taxon>
    </lineage>
</organism>
<reference evidence="2 3" key="1">
    <citation type="journal article" date="2013" name="Genome Announc.">
        <title>Complete Genome Sequence of Leifsonia xyli subsp. cynodontis Strain DSM46306, a Gram-Positive Bacterial Pathogen of Grasses.</title>
        <authorList>
            <person name="Monteiro-Vitorello C.B."/>
            <person name="Zerillo M.M."/>
            <person name="Van Sluys M.A."/>
            <person name="Camargo L.E."/>
            <person name="Kitajima J.P."/>
        </authorList>
    </citation>
    <scope>NUCLEOTIDE SEQUENCE [LARGE SCALE GENOMIC DNA]</scope>
    <source>
        <strain evidence="2 3">DSM 46306</strain>
    </source>
</reference>
<keyword evidence="3" id="KW-1185">Reference proteome</keyword>
<dbReference type="HOGENOM" id="CLU_2105917_0_0_11"/>
<proteinExistence type="predicted"/>
<dbReference type="Proteomes" id="UP000016743">
    <property type="component" value="Chromosome"/>
</dbReference>
<evidence type="ECO:0000313" key="3">
    <source>
        <dbReference type="Proteomes" id="UP000016743"/>
    </source>
</evidence>
<dbReference type="EMBL" id="CP006734">
    <property type="protein sequence ID" value="AGW41656.1"/>
    <property type="molecule type" value="Genomic_DNA"/>
</dbReference>
<protein>
    <submittedName>
        <fullName evidence="2">Uncharacterized protein</fullName>
    </submittedName>
</protein>
<evidence type="ECO:0000256" key="1">
    <source>
        <dbReference type="SAM" id="MobiDB-lite"/>
    </source>
</evidence>
<dbReference type="AlphaFoldDB" id="U3P749"/>
<name>U3P749_LEIXC</name>
<feature type="region of interest" description="Disordered" evidence="1">
    <location>
        <begin position="63"/>
        <end position="101"/>
    </location>
</feature>
<dbReference type="RefSeq" id="WP_021755119.1">
    <property type="nucleotide sequence ID" value="NC_022438.1"/>
</dbReference>
<sequence>MAGAGAGVDDPLAAGRCGRDGLGEGGVRAAAEERDVAASVDVVAVPGGAAEGEPVDRFEVGGARRAAQPRGEAGRSGMGCSAIGGGRGGNGKAPAVDDGRRFRTVRVTGSVSDQW</sequence>
<dbReference type="KEGG" id="lxy:O159_16070"/>
<feature type="region of interest" description="Disordered" evidence="1">
    <location>
        <begin position="1"/>
        <end position="26"/>
    </location>
</feature>